<dbReference type="Pfam" id="PF13545">
    <property type="entry name" value="HTH_Crp_2"/>
    <property type="match status" value="1"/>
</dbReference>
<dbReference type="InterPro" id="IPR000595">
    <property type="entry name" value="cNMP-bd_dom"/>
</dbReference>
<dbReference type="InterPro" id="IPR014710">
    <property type="entry name" value="RmlC-like_jellyroll"/>
</dbReference>
<dbReference type="InterPro" id="IPR036390">
    <property type="entry name" value="WH_DNA-bd_sf"/>
</dbReference>
<evidence type="ECO:0000256" key="1">
    <source>
        <dbReference type="ARBA" id="ARBA00023015"/>
    </source>
</evidence>
<dbReference type="PROSITE" id="PS51063">
    <property type="entry name" value="HTH_CRP_2"/>
    <property type="match status" value="1"/>
</dbReference>
<dbReference type="CDD" id="cd00038">
    <property type="entry name" value="CAP_ED"/>
    <property type="match status" value="1"/>
</dbReference>
<dbReference type="EMBL" id="BPQM01000047">
    <property type="protein sequence ID" value="GJD78937.1"/>
    <property type="molecule type" value="Genomic_DNA"/>
</dbReference>
<dbReference type="InterPro" id="IPR018490">
    <property type="entry name" value="cNMP-bd_dom_sf"/>
</dbReference>
<dbReference type="GO" id="GO:0005829">
    <property type="term" value="C:cytosol"/>
    <property type="evidence" value="ECO:0007669"/>
    <property type="project" value="TreeGrafter"/>
</dbReference>
<comment type="caution">
    <text evidence="5">The sequence shown here is derived from an EMBL/GenBank/DDBJ whole genome shotgun (WGS) entry which is preliminary data.</text>
</comment>
<dbReference type="Gene3D" id="1.10.10.10">
    <property type="entry name" value="Winged helix-like DNA-binding domain superfamily/Winged helix DNA-binding domain"/>
    <property type="match status" value="1"/>
</dbReference>
<keyword evidence="2" id="KW-0238">DNA-binding</keyword>
<proteinExistence type="predicted"/>
<evidence type="ECO:0000259" key="4">
    <source>
        <dbReference type="PROSITE" id="PS51063"/>
    </source>
</evidence>
<sequence length="268" mass="28859">MPDHPLLRKLAALSPLSDEDRRLLAQVAAHPVAIPGRTDLIREGDTPRGVFLVLDGMACRYKILPDGARQVLAFLVPGDFSDLDVALLGAMDHAIGTLSSCRVAHIPARTVADLFDNHPAIARALRLAALVEAATVRQWLANIGRRPCERRLAHILCELLVRLRSVGLVSDAGFDLPLTQVDLADATGMTSVHVNRSLRSLRRRGLIEIRGRRVVIPDLVALKAAAGFDPGYLRHAAADPRPDPGPCLRSAPPGDIVFRKAALPEAGA</sequence>
<dbReference type="InterPro" id="IPR012318">
    <property type="entry name" value="HTH_CRP"/>
</dbReference>
<organism evidence="5 6">
    <name type="scientific">Methylobacterium gregans</name>
    <dbReference type="NCBI Taxonomy" id="374424"/>
    <lineage>
        <taxon>Bacteria</taxon>
        <taxon>Pseudomonadati</taxon>
        <taxon>Pseudomonadota</taxon>
        <taxon>Alphaproteobacteria</taxon>
        <taxon>Hyphomicrobiales</taxon>
        <taxon>Methylobacteriaceae</taxon>
        <taxon>Methylobacterium</taxon>
    </lineage>
</organism>
<dbReference type="GO" id="GO:0003677">
    <property type="term" value="F:DNA binding"/>
    <property type="evidence" value="ECO:0007669"/>
    <property type="project" value="UniProtKB-KW"/>
</dbReference>
<dbReference type="SMART" id="SM00419">
    <property type="entry name" value="HTH_CRP"/>
    <property type="match status" value="1"/>
</dbReference>
<keyword evidence="3" id="KW-0804">Transcription</keyword>
<dbReference type="SUPFAM" id="SSF51206">
    <property type="entry name" value="cAMP-binding domain-like"/>
    <property type="match status" value="1"/>
</dbReference>
<dbReference type="InterPro" id="IPR036388">
    <property type="entry name" value="WH-like_DNA-bd_sf"/>
</dbReference>
<dbReference type="AlphaFoldDB" id="A0AA37HQ61"/>
<dbReference type="Proteomes" id="UP001055108">
    <property type="component" value="Unassembled WGS sequence"/>
</dbReference>
<feature type="domain" description="HTH crp-type" evidence="4">
    <location>
        <begin position="146"/>
        <end position="220"/>
    </location>
</feature>
<accession>A0AA37HQ61</accession>
<reference evidence="5" key="1">
    <citation type="journal article" date="2016" name="Front. Microbiol.">
        <title>Genome Sequence of the Piezophilic, Mesophilic Sulfate-Reducing Bacterium Desulfovibrio indicus J2T.</title>
        <authorList>
            <person name="Cao J."/>
            <person name="Maignien L."/>
            <person name="Shao Z."/>
            <person name="Alain K."/>
            <person name="Jebbar M."/>
        </authorList>
    </citation>
    <scope>NUCLEOTIDE SEQUENCE</scope>
    <source>
        <strain evidence="5">NBRC 103626</strain>
    </source>
</reference>
<keyword evidence="1" id="KW-0805">Transcription regulation</keyword>
<dbReference type="SMART" id="SM00100">
    <property type="entry name" value="cNMP"/>
    <property type="match status" value="1"/>
</dbReference>
<gene>
    <name evidence="5" type="ORF">NBEOAGPD_2157</name>
</gene>
<evidence type="ECO:0000313" key="5">
    <source>
        <dbReference type="EMBL" id="GJD78937.1"/>
    </source>
</evidence>
<keyword evidence="6" id="KW-1185">Reference proteome</keyword>
<evidence type="ECO:0000313" key="6">
    <source>
        <dbReference type="Proteomes" id="UP001055108"/>
    </source>
</evidence>
<protein>
    <recommendedName>
        <fullName evidence="4">HTH crp-type domain-containing protein</fullName>
    </recommendedName>
</protein>
<evidence type="ECO:0000256" key="3">
    <source>
        <dbReference type="ARBA" id="ARBA00023163"/>
    </source>
</evidence>
<dbReference type="PANTHER" id="PTHR24567">
    <property type="entry name" value="CRP FAMILY TRANSCRIPTIONAL REGULATORY PROTEIN"/>
    <property type="match status" value="1"/>
</dbReference>
<dbReference type="Pfam" id="PF00027">
    <property type="entry name" value="cNMP_binding"/>
    <property type="match status" value="1"/>
</dbReference>
<name>A0AA37HQ61_9HYPH</name>
<reference evidence="5" key="2">
    <citation type="submission" date="2021-08" db="EMBL/GenBank/DDBJ databases">
        <authorList>
            <person name="Tani A."/>
            <person name="Ola A."/>
            <person name="Ogura Y."/>
            <person name="Katsura K."/>
            <person name="Hayashi T."/>
        </authorList>
    </citation>
    <scope>NUCLEOTIDE SEQUENCE</scope>
    <source>
        <strain evidence="5">NBRC 103626</strain>
    </source>
</reference>
<dbReference type="PANTHER" id="PTHR24567:SF68">
    <property type="entry name" value="DNA-BINDING TRANSCRIPTIONAL DUAL REGULATOR CRP"/>
    <property type="match status" value="1"/>
</dbReference>
<dbReference type="GO" id="GO:0003700">
    <property type="term" value="F:DNA-binding transcription factor activity"/>
    <property type="evidence" value="ECO:0007669"/>
    <property type="project" value="TreeGrafter"/>
</dbReference>
<dbReference type="SUPFAM" id="SSF46785">
    <property type="entry name" value="Winged helix' DNA-binding domain"/>
    <property type="match status" value="1"/>
</dbReference>
<dbReference type="Gene3D" id="2.60.120.10">
    <property type="entry name" value="Jelly Rolls"/>
    <property type="match status" value="1"/>
</dbReference>
<dbReference type="InterPro" id="IPR050397">
    <property type="entry name" value="Env_Response_Regulators"/>
</dbReference>
<evidence type="ECO:0000256" key="2">
    <source>
        <dbReference type="ARBA" id="ARBA00023125"/>
    </source>
</evidence>
<dbReference type="RefSeq" id="WP_238302750.1">
    <property type="nucleotide sequence ID" value="NZ_BPQM01000047.1"/>
</dbReference>